<reference evidence="3" key="1">
    <citation type="submission" date="2018-08" db="EMBL/GenBank/DDBJ databases">
        <authorList>
            <person name="Liu Z.-W."/>
            <person name="Du Z.-J."/>
        </authorList>
    </citation>
    <scope>NUCLEOTIDE SEQUENCE [LARGE SCALE GENOMIC DNA]</scope>
    <source>
        <strain evidence="3">H4X</strain>
    </source>
</reference>
<feature type="chain" id="PRO_5017669881" description="DUF4369 domain-containing protein" evidence="1">
    <location>
        <begin position="21"/>
        <end position="236"/>
    </location>
</feature>
<keyword evidence="1" id="KW-0732">Signal</keyword>
<dbReference type="OrthoDB" id="1100665at2"/>
<dbReference type="Proteomes" id="UP000256708">
    <property type="component" value="Unassembled WGS sequence"/>
</dbReference>
<sequence length="236" mass="26131">MKKIIWCMAIILSGGSLVQAQTAKEYKVKDGEAAADAISALHLYRYPAFQQGQVVYTNGKFSSATFNYNLLLGEVQFINAQGDTLTLGREPALISVSVGESTFLYNPEEGYAEVVADYNTLRLGRRQKLESAGTEKVGAYNQSTRASAIESKSSYLTSSGRRFNLSSGGSEVFSEKVSFYLIDESNRFHRATKSSVSRLFPNHKKEIYGYVKEHSLNLSREEDLKQLLQFCSALGA</sequence>
<evidence type="ECO:0000313" key="3">
    <source>
        <dbReference type="Proteomes" id="UP000256708"/>
    </source>
</evidence>
<name>A0A3D8L7J0_9BACT</name>
<dbReference type="RefSeq" id="WP_115567425.1">
    <property type="nucleotide sequence ID" value="NZ_QRGR01000025.1"/>
</dbReference>
<gene>
    <name evidence="2" type="ORF">DXT99_20330</name>
</gene>
<accession>A0A3D8L7J0</accession>
<proteinExistence type="predicted"/>
<feature type="signal peptide" evidence="1">
    <location>
        <begin position="1"/>
        <end position="20"/>
    </location>
</feature>
<evidence type="ECO:0008006" key="4">
    <source>
        <dbReference type="Google" id="ProtNLM"/>
    </source>
</evidence>
<evidence type="ECO:0000256" key="1">
    <source>
        <dbReference type="SAM" id="SignalP"/>
    </source>
</evidence>
<protein>
    <recommendedName>
        <fullName evidence="4">DUF4369 domain-containing protein</fullName>
    </recommendedName>
</protein>
<comment type="caution">
    <text evidence="2">The sequence shown here is derived from an EMBL/GenBank/DDBJ whole genome shotgun (WGS) entry which is preliminary data.</text>
</comment>
<keyword evidence="3" id="KW-1185">Reference proteome</keyword>
<organism evidence="2 3">
    <name type="scientific">Pontibacter diazotrophicus</name>
    <dbReference type="NCBI Taxonomy" id="1400979"/>
    <lineage>
        <taxon>Bacteria</taxon>
        <taxon>Pseudomonadati</taxon>
        <taxon>Bacteroidota</taxon>
        <taxon>Cytophagia</taxon>
        <taxon>Cytophagales</taxon>
        <taxon>Hymenobacteraceae</taxon>
        <taxon>Pontibacter</taxon>
    </lineage>
</organism>
<evidence type="ECO:0000313" key="2">
    <source>
        <dbReference type="EMBL" id="RDV13368.1"/>
    </source>
</evidence>
<dbReference type="AlphaFoldDB" id="A0A3D8L7J0"/>
<dbReference type="EMBL" id="QRGR01000025">
    <property type="protein sequence ID" value="RDV13368.1"/>
    <property type="molecule type" value="Genomic_DNA"/>
</dbReference>